<comment type="caution">
    <text evidence="1">The sequence shown here is derived from an EMBL/GenBank/DDBJ whole genome shotgun (WGS) entry which is preliminary data.</text>
</comment>
<organism evidence="1 2">
    <name type="scientific">Hyalomma asiaticum</name>
    <name type="common">Tick</name>
    <dbReference type="NCBI Taxonomy" id="266040"/>
    <lineage>
        <taxon>Eukaryota</taxon>
        <taxon>Metazoa</taxon>
        <taxon>Ecdysozoa</taxon>
        <taxon>Arthropoda</taxon>
        <taxon>Chelicerata</taxon>
        <taxon>Arachnida</taxon>
        <taxon>Acari</taxon>
        <taxon>Parasitiformes</taxon>
        <taxon>Ixodida</taxon>
        <taxon>Ixodoidea</taxon>
        <taxon>Ixodidae</taxon>
        <taxon>Hyalomminae</taxon>
        <taxon>Hyalomma</taxon>
    </lineage>
</organism>
<name>A0ACB7SXL0_HYAAI</name>
<evidence type="ECO:0000313" key="2">
    <source>
        <dbReference type="Proteomes" id="UP000821845"/>
    </source>
</evidence>
<proteinExistence type="predicted"/>
<accession>A0ACB7SXL0</accession>
<protein>
    <submittedName>
        <fullName evidence="1">Uncharacterized protein</fullName>
    </submittedName>
</protein>
<dbReference type="EMBL" id="CM023482">
    <property type="protein sequence ID" value="KAH6939430.1"/>
    <property type="molecule type" value="Genomic_DNA"/>
</dbReference>
<evidence type="ECO:0000313" key="1">
    <source>
        <dbReference type="EMBL" id="KAH6939430.1"/>
    </source>
</evidence>
<gene>
    <name evidence="1" type="ORF">HPB50_017828</name>
</gene>
<dbReference type="Proteomes" id="UP000821845">
    <property type="component" value="Chromosome 2"/>
</dbReference>
<sequence length="490" mass="55493">MTEAVADIFNATHVELLVGPEFDGAGQMFSSKLHSSLISVTMVRVDSMASVSAVLDRIVDGFSTNTKFHVVCLLSEQDYLTYIVPLGYVLLGPRNAKRNNCSGELVIARWPKSLRANSLMLAPPAKEERSNVLTLQNCTFPPDDEVLLMMQRYLNVTRLDPVASPLPFAPDDKFPQAGTLTGLLTHGEADVMLHQVTMNELRAFSTQFSFPMKYYNFAYMYPSPAVLTSTFTALKIFSLPRWWVSRPATLSGPLARQSQKTSVRILLAMLQFLLFVMSYCFTGCYTSFRNMPILEDAPDTKEKLLTTLRTGRLQPCVWGNAFGNATIARSNSTYISQLRAAVPDWSPFIADSLDICAERARRRQAVHFASLHVLHWYAHAFRRQVEVSKETLQNFRPICYVLPRASPYENAVQNAVMRIFEGGLFNEFERRYRYHRLGEPTHVSAEHSRLVFKMKDLNLPFIILAAGLGASSAAFICETLWRFHERRQRC</sequence>
<keyword evidence="2" id="KW-1185">Reference proteome</keyword>
<reference evidence="1" key="1">
    <citation type="submission" date="2020-05" db="EMBL/GenBank/DDBJ databases">
        <title>Large-scale comparative analyses of tick genomes elucidate their genetic diversity and vector capacities.</title>
        <authorList>
            <person name="Jia N."/>
            <person name="Wang J."/>
            <person name="Shi W."/>
            <person name="Du L."/>
            <person name="Sun Y."/>
            <person name="Zhan W."/>
            <person name="Jiang J."/>
            <person name="Wang Q."/>
            <person name="Zhang B."/>
            <person name="Ji P."/>
            <person name="Sakyi L.B."/>
            <person name="Cui X."/>
            <person name="Yuan T."/>
            <person name="Jiang B."/>
            <person name="Yang W."/>
            <person name="Lam T.T.-Y."/>
            <person name="Chang Q."/>
            <person name="Ding S."/>
            <person name="Wang X."/>
            <person name="Zhu J."/>
            <person name="Ruan X."/>
            <person name="Zhao L."/>
            <person name="Wei J."/>
            <person name="Que T."/>
            <person name="Du C."/>
            <person name="Cheng J."/>
            <person name="Dai P."/>
            <person name="Han X."/>
            <person name="Huang E."/>
            <person name="Gao Y."/>
            <person name="Liu J."/>
            <person name="Shao H."/>
            <person name="Ye R."/>
            <person name="Li L."/>
            <person name="Wei W."/>
            <person name="Wang X."/>
            <person name="Wang C."/>
            <person name="Yang T."/>
            <person name="Huo Q."/>
            <person name="Li W."/>
            <person name="Guo W."/>
            <person name="Chen H."/>
            <person name="Zhou L."/>
            <person name="Ni X."/>
            <person name="Tian J."/>
            <person name="Zhou Y."/>
            <person name="Sheng Y."/>
            <person name="Liu T."/>
            <person name="Pan Y."/>
            <person name="Xia L."/>
            <person name="Li J."/>
            <person name="Zhao F."/>
            <person name="Cao W."/>
        </authorList>
    </citation>
    <scope>NUCLEOTIDE SEQUENCE</scope>
    <source>
        <strain evidence="1">Hyas-2018</strain>
    </source>
</reference>